<dbReference type="RefSeq" id="XP_007511333.1">
    <property type="nucleotide sequence ID" value="XM_007511271.1"/>
</dbReference>
<dbReference type="GO" id="GO:0031966">
    <property type="term" value="C:mitochondrial membrane"/>
    <property type="evidence" value="ECO:0007669"/>
    <property type="project" value="TreeGrafter"/>
</dbReference>
<dbReference type="GO" id="GO:0033615">
    <property type="term" value="P:mitochondrial proton-transporting ATP synthase complex assembly"/>
    <property type="evidence" value="ECO:0007669"/>
    <property type="project" value="TreeGrafter"/>
</dbReference>
<dbReference type="GeneID" id="19013711"/>
<dbReference type="KEGG" id="bpg:Bathy09g02040"/>
<evidence type="ECO:0008006" key="5">
    <source>
        <dbReference type="Google" id="ProtNLM"/>
    </source>
</evidence>
<name>K8F3M5_9CHLO</name>
<evidence type="ECO:0000313" key="3">
    <source>
        <dbReference type="EMBL" id="CCO66893.1"/>
    </source>
</evidence>
<keyword evidence="2" id="KW-0812">Transmembrane</keyword>
<dbReference type="STRING" id="41875.K8F3M5"/>
<evidence type="ECO:0000256" key="2">
    <source>
        <dbReference type="SAM" id="Phobius"/>
    </source>
</evidence>
<dbReference type="PANTHER" id="PTHR13281">
    <property type="entry name" value="TRANSMEMBRANE PROTEIN 70, MITOCHONDRIAL"/>
    <property type="match status" value="1"/>
</dbReference>
<keyword evidence="2" id="KW-1133">Transmembrane helix</keyword>
<feature type="compositionally biased region" description="Polar residues" evidence="1">
    <location>
        <begin position="59"/>
        <end position="68"/>
    </location>
</feature>
<evidence type="ECO:0000313" key="4">
    <source>
        <dbReference type="Proteomes" id="UP000198341"/>
    </source>
</evidence>
<feature type="region of interest" description="Disordered" evidence="1">
    <location>
        <begin position="250"/>
        <end position="280"/>
    </location>
</feature>
<dbReference type="InterPro" id="IPR045325">
    <property type="entry name" value="TMEM70/TMEM186/TMEM223"/>
</dbReference>
<feature type="transmembrane region" description="Helical" evidence="2">
    <location>
        <begin position="154"/>
        <end position="175"/>
    </location>
</feature>
<organism evidence="3 4">
    <name type="scientific">Bathycoccus prasinos</name>
    <dbReference type="NCBI Taxonomy" id="41875"/>
    <lineage>
        <taxon>Eukaryota</taxon>
        <taxon>Viridiplantae</taxon>
        <taxon>Chlorophyta</taxon>
        <taxon>Mamiellophyceae</taxon>
        <taxon>Mamiellales</taxon>
        <taxon>Bathycoccaceae</taxon>
        <taxon>Bathycoccus</taxon>
    </lineage>
</organism>
<dbReference type="Proteomes" id="UP000198341">
    <property type="component" value="Chromosome 9"/>
</dbReference>
<accession>K8F3M5</accession>
<feature type="compositionally biased region" description="Low complexity" evidence="1">
    <location>
        <begin position="47"/>
        <end position="58"/>
    </location>
</feature>
<reference evidence="3 4" key="1">
    <citation type="submission" date="2011-10" db="EMBL/GenBank/DDBJ databases">
        <authorList>
            <person name="Genoscope - CEA"/>
        </authorList>
    </citation>
    <scope>NUCLEOTIDE SEQUENCE [LARGE SCALE GENOMIC DNA]</scope>
    <source>
        <strain evidence="3 4">RCC 1105</strain>
    </source>
</reference>
<gene>
    <name evidence="3" type="ORF">Bathy09g02040</name>
</gene>
<dbReference type="OrthoDB" id="156886at2759"/>
<proteinExistence type="predicted"/>
<keyword evidence="2" id="KW-0472">Membrane</keyword>
<dbReference type="PANTHER" id="PTHR13281:SF0">
    <property type="entry name" value="TRANSMEMBRANE PROTEIN 70, MITOCHONDRIAL"/>
    <property type="match status" value="1"/>
</dbReference>
<dbReference type="EMBL" id="FO082270">
    <property type="protein sequence ID" value="CCO66893.1"/>
    <property type="molecule type" value="Genomic_DNA"/>
</dbReference>
<feature type="transmembrane region" description="Helical" evidence="2">
    <location>
        <begin position="123"/>
        <end position="142"/>
    </location>
</feature>
<dbReference type="eggNOG" id="KOG4478">
    <property type="taxonomic scope" value="Eukaryota"/>
</dbReference>
<dbReference type="AlphaFoldDB" id="K8F3M5"/>
<evidence type="ECO:0000256" key="1">
    <source>
        <dbReference type="SAM" id="MobiDB-lite"/>
    </source>
</evidence>
<feature type="region of interest" description="Disordered" evidence="1">
    <location>
        <begin position="47"/>
        <end position="98"/>
    </location>
</feature>
<protein>
    <recommendedName>
        <fullName evidence="5">Transmembrane protein 70, mitochondrial</fullName>
    </recommendedName>
</protein>
<dbReference type="InterPro" id="IPR009724">
    <property type="entry name" value="TMEM70"/>
</dbReference>
<keyword evidence="4" id="KW-1185">Reference proteome</keyword>
<dbReference type="Pfam" id="PF06979">
    <property type="entry name" value="TMEM70"/>
    <property type="match status" value="1"/>
</dbReference>
<sequence length="280" mass="31420">MLRTLVARHAARSRIVLINSSSDFNVGVFFLREHCSRGRFFGGVAFTQQQQQKQPKTTEVVTSSSKAVKTTRKSEETNRRRMSSSPSSRDDNDDDDNTQLLNAKYGENIYTGAFSKTVKRVKMLSLGSLGATVFGCPLLIELSSGASLDMSSKIVLAGSMSSIGLFTTVMLQWFVNPYVRRLWVDSETKTKVTAEKTSLLLQTYYAKFELKDMGVCESSHPLVTWEANGEKFYVEPASTSEETYKLLELQRFEPDTSKDAPMGYDDDEDDDDGREKNKNT</sequence>